<dbReference type="RefSeq" id="WP_379012454.1">
    <property type="nucleotide sequence ID" value="NZ_JBHSDC010000003.1"/>
</dbReference>
<evidence type="ECO:0000313" key="2">
    <source>
        <dbReference type="Proteomes" id="UP001595906"/>
    </source>
</evidence>
<dbReference type="EMBL" id="JBHSDC010000003">
    <property type="protein sequence ID" value="MFC4231067.1"/>
    <property type="molecule type" value="Genomic_DNA"/>
</dbReference>
<keyword evidence="2" id="KW-1185">Reference proteome</keyword>
<dbReference type="Pfam" id="PF11751">
    <property type="entry name" value="PorP_SprF"/>
    <property type="match status" value="1"/>
</dbReference>
<accession>A0ABV8PVX0</accession>
<dbReference type="InterPro" id="IPR019861">
    <property type="entry name" value="PorP/SprF_Bacteroidetes"/>
</dbReference>
<organism evidence="1 2">
    <name type="scientific">Parasediminibacterium paludis</name>
    <dbReference type="NCBI Taxonomy" id="908966"/>
    <lineage>
        <taxon>Bacteria</taxon>
        <taxon>Pseudomonadati</taxon>
        <taxon>Bacteroidota</taxon>
        <taxon>Chitinophagia</taxon>
        <taxon>Chitinophagales</taxon>
        <taxon>Chitinophagaceae</taxon>
        <taxon>Parasediminibacterium</taxon>
    </lineage>
</organism>
<proteinExistence type="predicted"/>
<dbReference type="Proteomes" id="UP001595906">
    <property type="component" value="Unassembled WGS sequence"/>
</dbReference>
<dbReference type="NCBIfam" id="TIGR03519">
    <property type="entry name" value="T9SS_PorP_fam"/>
    <property type="match status" value="1"/>
</dbReference>
<reference evidence="2" key="1">
    <citation type="journal article" date="2019" name="Int. J. Syst. Evol. Microbiol.">
        <title>The Global Catalogue of Microorganisms (GCM) 10K type strain sequencing project: providing services to taxonomists for standard genome sequencing and annotation.</title>
        <authorList>
            <consortium name="The Broad Institute Genomics Platform"/>
            <consortium name="The Broad Institute Genome Sequencing Center for Infectious Disease"/>
            <person name="Wu L."/>
            <person name="Ma J."/>
        </authorList>
    </citation>
    <scope>NUCLEOTIDE SEQUENCE [LARGE SCALE GENOMIC DNA]</scope>
    <source>
        <strain evidence="2">CECT 8010</strain>
    </source>
</reference>
<protein>
    <submittedName>
        <fullName evidence="1">PorP/SprF family type IX secretion system membrane protein</fullName>
    </submittedName>
</protein>
<evidence type="ECO:0000313" key="1">
    <source>
        <dbReference type="EMBL" id="MFC4231067.1"/>
    </source>
</evidence>
<comment type="caution">
    <text evidence="1">The sequence shown here is derived from an EMBL/GenBank/DDBJ whole genome shotgun (WGS) entry which is preliminary data.</text>
</comment>
<name>A0ABV8PVX0_9BACT</name>
<sequence length="344" mass="38021">MLKRLIYSLALTLIVSFAIGQDLTFSQFYENALLRNPALAGVFEGDVRLVGSFRNQWQSITVPFQTIAFSTEVKFPFGKHNDWITAGVQITQDAAGDIKLKRTQLLPVVNFHKSLSGDNDNYLSVAFMAGPVRSQFDPTQLKVDDQFQGGVYNPNLPTNAIFGTTGFTYWDFSAGISYSSSFGNGNKYYLGAGMFHINKPLVGFYTNNATSALNRKIALNAGLSVPTNDYSKVVFYGDYFSQAGNQQFLGGLMYGTDLVQGIGYDSYENVTLYGGLFYRWSDALIPVIKLDIHQFTVGVSYDANVSQLKTASQSQGGFEFTATYRAKFRNRSNAGDKVRCVSGF</sequence>
<gene>
    <name evidence="1" type="ORF">ACFOW1_04140</name>
</gene>